<evidence type="ECO:0000313" key="2">
    <source>
        <dbReference type="Proteomes" id="UP001234202"/>
    </source>
</evidence>
<gene>
    <name evidence="1" type="ORF">QFC24_004988</name>
</gene>
<dbReference type="Proteomes" id="UP001234202">
    <property type="component" value="Unassembled WGS sequence"/>
</dbReference>
<keyword evidence="2" id="KW-1185">Reference proteome</keyword>
<name>A0ACC2XBJ4_9TREE</name>
<comment type="caution">
    <text evidence="1">The sequence shown here is derived from an EMBL/GenBank/DDBJ whole genome shotgun (WGS) entry which is preliminary data.</text>
</comment>
<sequence>MDAPRRSTRLQTAQETPLQHGSVVKDPALAPPISGITSGAQTSFQAAPAPHTQPVKVNRSANNVNRIEPTEPPNTFGTLLVIVYDTDLNSFSKGPYKQGRSEAAGEVKECYTRLINKLRSVGGLRVTARPGILKGKEGKQVWIFLRAEDQKITELVQREKHEDFLHSVSSTSLAPISSTPHHVTQGDKIRLVHQLLVTSTLQGGLGITPGEGEWKRVTTIIPLQDEKANQEWVQTWLTKKWTVGLQGIDARERDRLAEHFGPSVSMYFSFLSFYTRALVPLAIIGTFFWLGSKGVYARIAELVGLETWARTGGPKELGYGWSWSWVYAAVVSLWAVGFVEAWRVQERKIAVQYGTHKVARVEHLRPQYLASLSDTAGIPAPDSITEQKTLSPSPRDTEFLKREAKMFASVPILGACGTALGALLTGIFIFEAFFAHLYDGPGKQLLSLIPTLLFVGVVPNIVAILHKLGKMLTLWENHPTKRSYENSLTIKTFAINAIVAYLGLFLSAYVYVPFGELIMSYFSNILAHQQHQVPTTSAEGAGLGTKSDISHRTGIKGDRLVNQLFAYTVTNQAINAFTEIGLPYIKQYIEEWRGTHGKSAEDQKRHDEALHHLDDVSSSPEEKRLMRKVERELRLPEYSAFGDYAEMVTQFGYIAVWSIIWPLAPVFALINDYVELRSDAIKICNHVQRPVGERVESIGPWLNTMSFISWVAFITNATLTYLFRPSFENSATHQSINPNVKTYSFANYGSNFLHAVLDDPSLASNRTTADSAQAVLPAWIADSHLVKTILPIALPTLFVGLLASHSYLLVKFVAQWIAEKLLWQGSDEAHGLQHGEEMMKKRYLSARMEELEQSAAEATAAQGQEVDPVRDLGEGVFWRGVQDGNDAVTSALKMA</sequence>
<dbReference type="EMBL" id="JASBWV010000019">
    <property type="protein sequence ID" value="KAJ9121008.1"/>
    <property type="molecule type" value="Genomic_DNA"/>
</dbReference>
<evidence type="ECO:0000313" key="1">
    <source>
        <dbReference type="EMBL" id="KAJ9121008.1"/>
    </source>
</evidence>
<protein>
    <submittedName>
        <fullName evidence="1">Uncharacterized protein</fullName>
    </submittedName>
</protein>
<proteinExistence type="predicted"/>
<reference evidence="1" key="1">
    <citation type="submission" date="2023-04" db="EMBL/GenBank/DDBJ databases">
        <title>Draft Genome sequencing of Naganishia species isolated from polar environments using Oxford Nanopore Technology.</title>
        <authorList>
            <person name="Leo P."/>
            <person name="Venkateswaran K."/>
        </authorList>
    </citation>
    <scope>NUCLEOTIDE SEQUENCE</scope>
    <source>
        <strain evidence="1">DBVPG 5303</strain>
    </source>
</reference>
<accession>A0ACC2XBJ4</accession>
<organism evidence="1 2">
    <name type="scientific">Naganishia onofrii</name>
    <dbReference type="NCBI Taxonomy" id="1851511"/>
    <lineage>
        <taxon>Eukaryota</taxon>
        <taxon>Fungi</taxon>
        <taxon>Dikarya</taxon>
        <taxon>Basidiomycota</taxon>
        <taxon>Agaricomycotina</taxon>
        <taxon>Tremellomycetes</taxon>
        <taxon>Filobasidiales</taxon>
        <taxon>Filobasidiaceae</taxon>
        <taxon>Naganishia</taxon>
    </lineage>
</organism>